<evidence type="ECO:0000259" key="7">
    <source>
        <dbReference type="Pfam" id="PF09349"/>
    </source>
</evidence>
<dbReference type="RefSeq" id="WP_274054529.1">
    <property type="nucleotide sequence ID" value="NZ_CP059693.1"/>
</dbReference>
<organism evidence="8 9">
    <name type="scientific">Thalassomonas haliotis</name>
    <dbReference type="NCBI Taxonomy" id="485448"/>
    <lineage>
        <taxon>Bacteria</taxon>
        <taxon>Pseudomonadati</taxon>
        <taxon>Pseudomonadota</taxon>
        <taxon>Gammaproteobacteria</taxon>
        <taxon>Alteromonadales</taxon>
        <taxon>Colwelliaceae</taxon>
        <taxon>Thalassomonas</taxon>
    </lineage>
</organism>
<evidence type="ECO:0000256" key="2">
    <source>
        <dbReference type="ARBA" id="ARBA00004754"/>
    </source>
</evidence>
<accession>A0ABY7VM20</accession>
<name>A0ABY7VM20_9GAMM</name>
<dbReference type="InterPro" id="IPR036778">
    <property type="entry name" value="OHCU_decarboxylase_sf"/>
</dbReference>
<evidence type="ECO:0000256" key="6">
    <source>
        <dbReference type="ARBA" id="ARBA00023239"/>
    </source>
</evidence>
<protein>
    <recommendedName>
        <fullName evidence="3">2-oxo-4-hydroxy-4-carboxy-5-ureidoimidazoline decarboxylase</fullName>
        <ecNumber evidence="3">4.1.1.97</ecNumber>
    </recommendedName>
</protein>
<dbReference type="NCBIfam" id="NF010372">
    <property type="entry name" value="PRK13798.1"/>
    <property type="match status" value="1"/>
</dbReference>
<comment type="catalytic activity">
    <reaction evidence="1">
        <text>5-hydroxy-2-oxo-4-ureido-2,5-dihydro-1H-imidazole-5-carboxylate + H(+) = (S)-allantoin + CO2</text>
        <dbReference type="Rhea" id="RHEA:26301"/>
        <dbReference type="ChEBI" id="CHEBI:15378"/>
        <dbReference type="ChEBI" id="CHEBI:15678"/>
        <dbReference type="ChEBI" id="CHEBI:16526"/>
        <dbReference type="ChEBI" id="CHEBI:58639"/>
        <dbReference type="EC" id="4.1.1.97"/>
    </reaction>
</comment>
<sequence length="170" mass="18828">MTLQELNQLSANDANHAFMQCCTASTWVEAMVESRPFADEATLYRAADQHWQGLSESDYLEAFEGHPKIGDVNSLRAKYANTKALASGEQSAVNAASEQVLNDLAKGNSDYESKFGFIFIVCATGKSAEQMLALLQARLPNERPQELVNAAEEQRRIFHLRLDKCLGKSL</sequence>
<dbReference type="Proteomes" id="UP001215231">
    <property type="component" value="Chromosome"/>
</dbReference>
<dbReference type="PANTHER" id="PTHR43466">
    <property type="entry name" value="2-OXO-4-HYDROXY-4-CARBOXY-5-UREIDOIMIDAZOLINE DECARBOXYLASE-RELATED"/>
    <property type="match status" value="1"/>
</dbReference>
<evidence type="ECO:0000313" key="9">
    <source>
        <dbReference type="Proteomes" id="UP001215231"/>
    </source>
</evidence>
<dbReference type="GO" id="GO:0051997">
    <property type="term" value="F:2-oxo-4-hydroxy-4-carboxy-5-ureidoimidazoline decarboxylase activity"/>
    <property type="evidence" value="ECO:0007669"/>
    <property type="project" value="UniProtKB-EC"/>
</dbReference>
<evidence type="ECO:0000313" key="8">
    <source>
        <dbReference type="EMBL" id="WDE14050.1"/>
    </source>
</evidence>
<keyword evidence="9" id="KW-1185">Reference proteome</keyword>
<dbReference type="EMBL" id="CP059693">
    <property type="protein sequence ID" value="WDE14050.1"/>
    <property type="molecule type" value="Genomic_DNA"/>
</dbReference>
<evidence type="ECO:0000256" key="5">
    <source>
        <dbReference type="ARBA" id="ARBA00022793"/>
    </source>
</evidence>
<dbReference type="InterPro" id="IPR017595">
    <property type="entry name" value="OHCU_decarboxylase-2"/>
</dbReference>
<feature type="domain" description="Oxo-4-hydroxy-4-carboxy-5-ureidoimidazoline decarboxylase" evidence="7">
    <location>
        <begin position="7"/>
        <end position="163"/>
    </location>
</feature>
<evidence type="ECO:0000256" key="1">
    <source>
        <dbReference type="ARBA" id="ARBA00001163"/>
    </source>
</evidence>
<evidence type="ECO:0000256" key="3">
    <source>
        <dbReference type="ARBA" id="ARBA00012257"/>
    </source>
</evidence>
<evidence type="ECO:0000256" key="4">
    <source>
        <dbReference type="ARBA" id="ARBA00022631"/>
    </source>
</evidence>
<gene>
    <name evidence="8" type="primary">uraD</name>
    <name evidence="8" type="ORF">H3N35_11745</name>
</gene>
<keyword evidence="5" id="KW-0210">Decarboxylase</keyword>
<proteinExistence type="predicted"/>
<dbReference type="PANTHER" id="PTHR43466:SF1">
    <property type="entry name" value="2-OXO-4-HYDROXY-4-CARBOXY-5-UREIDOIMIDAZOLINE DECARBOXYLASE-RELATED"/>
    <property type="match status" value="1"/>
</dbReference>
<keyword evidence="4" id="KW-0659">Purine metabolism</keyword>
<dbReference type="Gene3D" id="1.10.3330.10">
    <property type="entry name" value="Oxo-4-hydroxy-4-carboxy-5-ureidoimidazoline decarboxylase"/>
    <property type="match status" value="1"/>
</dbReference>
<keyword evidence="6 8" id="KW-0456">Lyase</keyword>
<dbReference type="SUPFAM" id="SSF158694">
    <property type="entry name" value="UraD-Like"/>
    <property type="match status" value="1"/>
</dbReference>
<reference evidence="8 9" key="1">
    <citation type="journal article" date="2022" name="Mar. Drugs">
        <title>Bioassay-Guided Fractionation Leads to the Detection of Cholic Acid Generated by the Rare Thalassomonas sp.</title>
        <authorList>
            <person name="Pheiffer F."/>
            <person name="Schneider Y.K."/>
            <person name="Hansen E.H."/>
            <person name="Andersen J.H."/>
            <person name="Isaksson J."/>
            <person name="Busche T."/>
            <person name="R C."/>
            <person name="Kalinowski J."/>
            <person name="Zyl L.V."/>
            <person name="Trindade M."/>
        </authorList>
    </citation>
    <scope>NUCLEOTIDE SEQUENCE [LARGE SCALE GENOMIC DNA]</scope>
    <source>
        <strain evidence="8 9">A5K-61T</strain>
    </source>
</reference>
<dbReference type="EC" id="4.1.1.97" evidence="3"/>
<comment type="pathway">
    <text evidence="2">Purine metabolism; urate degradation; (S)-allantoin from urate: step 3/3.</text>
</comment>
<dbReference type="Pfam" id="PF09349">
    <property type="entry name" value="OHCU_decarbox"/>
    <property type="match status" value="1"/>
</dbReference>
<dbReference type="InterPro" id="IPR018020">
    <property type="entry name" value="OHCU_decarboxylase"/>
</dbReference>
<dbReference type="NCBIfam" id="TIGR03180">
    <property type="entry name" value="UraD_2"/>
    <property type="match status" value="1"/>
</dbReference>